<protein>
    <submittedName>
        <fullName evidence="2">Uncharacterized protein</fullName>
    </submittedName>
</protein>
<keyword evidence="3" id="KW-1185">Reference proteome</keyword>
<accession>D0LL39</accession>
<dbReference type="EMBL" id="CP001804">
    <property type="protein sequence ID" value="ACY18535.1"/>
    <property type="molecule type" value="Genomic_DNA"/>
</dbReference>
<organism evidence="2 3">
    <name type="scientific">Haliangium ochraceum (strain DSM 14365 / JCM 11303 / SMP-2)</name>
    <dbReference type="NCBI Taxonomy" id="502025"/>
    <lineage>
        <taxon>Bacteria</taxon>
        <taxon>Pseudomonadati</taxon>
        <taxon>Myxococcota</taxon>
        <taxon>Polyangia</taxon>
        <taxon>Haliangiales</taxon>
        <taxon>Kofleriaceae</taxon>
        <taxon>Haliangium</taxon>
    </lineage>
</organism>
<reference evidence="2 3" key="1">
    <citation type="journal article" date="2010" name="Stand. Genomic Sci.">
        <title>Complete genome sequence of Haliangium ochraceum type strain (SMP-2).</title>
        <authorList>
            <consortium name="US DOE Joint Genome Institute (JGI-PGF)"/>
            <person name="Ivanova N."/>
            <person name="Daum C."/>
            <person name="Lang E."/>
            <person name="Abt B."/>
            <person name="Kopitz M."/>
            <person name="Saunders E."/>
            <person name="Lapidus A."/>
            <person name="Lucas S."/>
            <person name="Glavina Del Rio T."/>
            <person name="Nolan M."/>
            <person name="Tice H."/>
            <person name="Copeland A."/>
            <person name="Cheng J.F."/>
            <person name="Chen F."/>
            <person name="Bruce D."/>
            <person name="Goodwin L."/>
            <person name="Pitluck S."/>
            <person name="Mavromatis K."/>
            <person name="Pati A."/>
            <person name="Mikhailova N."/>
            <person name="Chen A."/>
            <person name="Palaniappan K."/>
            <person name="Land M."/>
            <person name="Hauser L."/>
            <person name="Chang Y.J."/>
            <person name="Jeffries C.D."/>
            <person name="Detter J.C."/>
            <person name="Brettin T."/>
            <person name="Rohde M."/>
            <person name="Goker M."/>
            <person name="Bristow J."/>
            <person name="Markowitz V."/>
            <person name="Eisen J.A."/>
            <person name="Hugenholtz P."/>
            <person name="Kyrpides N.C."/>
            <person name="Klenk H.P."/>
        </authorList>
    </citation>
    <scope>NUCLEOTIDE SEQUENCE [LARGE SCALE GENOMIC DNA]</scope>
    <source>
        <strain evidence="3">DSM 14365 / CIP 107738 / JCM 11303 / AJ 13395 / SMP-2</strain>
    </source>
</reference>
<evidence type="ECO:0000256" key="1">
    <source>
        <dbReference type="SAM" id="MobiDB-lite"/>
    </source>
</evidence>
<feature type="compositionally biased region" description="Low complexity" evidence="1">
    <location>
        <begin position="275"/>
        <end position="313"/>
    </location>
</feature>
<gene>
    <name evidence="2" type="ordered locus">Hoch_6060</name>
</gene>
<feature type="compositionally biased region" description="Basic and acidic residues" evidence="1">
    <location>
        <begin position="316"/>
        <end position="325"/>
    </location>
</feature>
<dbReference type="KEGG" id="hoh:Hoch_6060"/>
<proteinExistence type="predicted"/>
<sequence length="540" mass="56765">MSWVQTWTQRAVWGGVMGAAGLLAACAKSSNLPPGFTEGTSWTAPVVGAIGEGEPIVPVHIAGQGPYLFVIDANEPSSIDPRLQRQLGLAPAPDPASAPTPSAAAQNPARAGDIVIARQIALGTLTVNSVPLHVRHVRSNYHGRPVHGSIGRELLPGSLVWTVDRDRQRLLLSTPAAFSPPSEAQRALVRSVVRDDGDARQPLVVEAALDGDTAATMQMSFHGSAKIRADLAARAGLREVGPGAWVSESVRIGELASDGLLLAALDGGIRSRATPPSADAASAPDGASAANGASAPGNDDAAAEAAAAPANPAERQNAKEAEKTKATAPAGPDYDGVLGQDFWSRFVISVHLDQNALWLTPRPPDDEELRSERLGRWAALFDGCDTPACVTVEEDLATTADAEIAAEADSTARGKRDKRGKRGKHGAHADERGDKAGDEPARAAERDPGIPEGTRVLRVRRPDDKRALGYDVLLRALDERERPLPAPHLLVAFPEGGTETTIDIGALTSAYQRASSFEVVDASPFAPPCRKRLGCAWLQR</sequence>
<evidence type="ECO:0000313" key="3">
    <source>
        <dbReference type="Proteomes" id="UP000001880"/>
    </source>
</evidence>
<dbReference type="RefSeq" id="WP_012831127.1">
    <property type="nucleotide sequence ID" value="NC_013440.1"/>
</dbReference>
<name>D0LL39_HALO1</name>
<feature type="compositionally biased region" description="Basic and acidic residues" evidence="1">
    <location>
        <begin position="427"/>
        <end position="449"/>
    </location>
</feature>
<dbReference type="HOGENOM" id="CLU_504109_0_0_7"/>
<dbReference type="AlphaFoldDB" id="D0LL39"/>
<feature type="region of interest" description="Disordered" evidence="1">
    <location>
        <begin position="273"/>
        <end position="333"/>
    </location>
</feature>
<feature type="region of interest" description="Disordered" evidence="1">
    <location>
        <begin position="407"/>
        <end position="455"/>
    </location>
</feature>
<dbReference type="Proteomes" id="UP000001880">
    <property type="component" value="Chromosome"/>
</dbReference>
<evidence type="ECO:0000313" key="2">
    <source>
        <dbReference type="EMBL" id="ACY18535.1"/>
    </source>
</evidence>
<feature type="compositionally biased region" description="Basic residues" evidence="1">
    <location>
        <begin position="413"/>
        <end position="426"/>
    </location>
</feature>